<dbReference type="OrthoDB" id="10011262at2759"/>
<keyword evidence="5" id="KW-0807">Transducer</keyword>
<name>A0A1S3IAT7_LINAN</name>
<dbReference type="PANTHER" id="PTHR46641">
    <property type="entry name" value="FMRFAMIDE RECEPTOR-RELATED"/>
    <property type="match status" value="1"/>
</dbReference>
<dbReference type="RefSeq" id="XP_013394971.1">
    <property type="nucleotide sequence ID" value="XM_013539517.1"/>
</dbReference>
<evidence type="ECO:0000259" key="7">
    <source>
        <dbReference type="PROSITE" id="PS50262"/>
    </source>
</evidence>
<evidence type="ECO:0000256" key="6">
    <source>
        <dbReference type="SAM" id="Phobius"/>
    </source>
</evidence>
<dbReference type="GO" id="GO:0004930">
    <property type="term" value="F:G protein-coupled receptor activity"/>
    <property type="evidence" value="ECO:0007669"/>
    <property type="project" value="UniProtKB-KW"/>
</dbReference>
<evidence type="ECO:0000313" key="9">
    <source>
        <dbReference type="RefSeq" id="XP_013394970.1"/>
    </source>
</evidence>
<dbReference type="PROSITE" id="PS00237">
    <property type="entry name" value="G_PROTEIN_RECEP_F1_1"/>
    <property type="match status" value="1"/>
</dbReference>
<dbReference type="InterPro" id="IPR052954">
    <property type="entry name" value="GPCR-Ligand_Int"/>
</dbReference>
<sequence length="441" mass="49835">MEYHQEVLPLMFNISGDTSTDSRYLAKGTVLDDPLNASVTGNHSHSDPYKDFYVTARTVTGLYCFPVLCLFGIVGNFIALIVLNQKEMRTSTNAYFSALAVSDTVKLINDALYFVTILLYEKSPKDGQKLYGHLYPYSHYIFNMSVCVSSWLVVSVATERYFLICHPVLAKTLCTRRRAIIVSSCMFIAMSFMAIPSALRYKTVHLFRNDTQEVVDDVELTDLWRNTDLVGTYTWIQNLLRSVIPLVILLFMNTCILRATRAHLRSFQRQGMRFAQAQLRITAMLVSVIVVFLVCITPDAFMSTFFGFGYHESNNNLVKGVREITDMLLAVNAAVNVIIYMCFNPQFRTSFVQVFCIGRGVPGICRTRTTQNHNGNRRLVTKYNTVVENGNNNTHPSDYNGTPHQTQTLTLPLRSVGLRNTYTSVTQLTDADLLPLQSTSL</sequence>
<keyword evidence="8" id="KW-1185">Reference proteome</keyword>
<comment type="similarity">
    <text evidence="5">Belongs to the G-protein coupled receptor 1 family.</text>
</comment>
<evidence type="ECO:0000256" key="3">
    <source>
        <dbReference type="ARBA" id="ARBA00022989"/>
    </source>
</evidence>
<organism evidence="8 10">
    <name type="scientific">Lingula anatina</name>
    <name type="common">Brachiopod</name>
    <name type="synonym">Lingula unguis</name>
    <dbReference type="NCBI Taxonomy" id="7574"/>
    <lineage>
        <taxon>Eukaryota</taxon>
        <taxon>Metazoa</taxon>
        <taxon>Spiralia</taxon>
        <taxon>Lophotrochozoa</taxon>
        <taxon>Brachiopoda</taxon>
        <taxon>Linguliformea</taxon>
        <taxon>Lingulata</taxon>
        <taxon>Lingulida</taxon>
        <taxon>Linguloidea</taxon>
        <taxon>Lingulidae</taxon>
        <taxon>Lingula</taxon>
    </lineage>
</organism>
<evidence type="ECO:0000256" key="2">
    <source>
        <dbReference type="ARBA" id="ARBA00022692"/>
    </source>
</evidence>
<evidence type="ECO:0000313" key="10">
    <source>
        <dbReference type="RefSeq" id="XP_013394971.1"/>
    </source>
</evidence>
<dbReference type="AlphaFoldDB" id="A0A1S3IAT7"/>
<dbReference type="KEGG" id="lak:106162293"/>
<dbReference type="STRING" id="7574.A0A1S3IAT7"/>
<keyword evidence="5" id="KW-0675">Receptor</keyword>
<keyword evidence="3 6" id="KW-1133">Transmembrane helix</keyword>
<comment type="subcellular location">
    <subcellularLocation>
        <location evidence="1">Membrane</location>
    </subcellularLocation>
</comment>
<dbReference type="CDD" id="cd14978">
    <property type="entry name" value="7tmA_FMRFamide_R-like"/>
    <property type="match status" value="1"/>
</dbReference>
<gene>
    <name evidence="9 10 11" type="primary">LOC106162293</name>
</gene>
<dbReference type="InterPro" id="IPR017452">
    <property type="entry name" value="GPCR_Rhodpsn_7TM"/>
</dbReference>
<protein>
    <submittedName>
        <fullName evidence="9 10">FMRFamide receptor-like</fullName>
    </submittedName>
</protein>
<evidence type="ECO:0000256" key="4">
    <source>
        <dbReference type="ARBA" id="ARBA00023136"/>
    </source>
</evidence>
<dbReference type="RefSeq" id="XP_013394970.1">
    <property type="nucleotide sequence ID" value="XM_013539516.1"/>
</dbReference>
<evidence type="ECO:0000256" key="1">
    <source>
        <dbReference type="ARBA" id="ARBA00004370"/>
    </source>
</evidence>
<dbReference type="PANTHER" id="PTHR46641:SF2">
    <property type="entry name" value="FMRFAMIDE RECEPTOR"/>
    <property type="match status" value="1"/>
</dbReference>
<dbReference type="Proteomes" id="UP000085678">
    <property type="component" value="Unplaced"/>
</dbReference>
<feature type="transmembrane region" description="Helical" evidence="6">
    <location>
        <begin position="95"/>
        <end position="120"/>
    </location>
</feature>
<evidence type="ECO:0000313" key="8">
    <source>
        <dbReference type="Proteomes" id="UP000085678"/>
    </source>
</evidence>
<feature type="transmembrane region" description="Helical" evidence="6">
    <location>
        <begin position="140"/>
        <end position="158"/>
    </location>
</feature>
<dbReference type="GeneID" id="106162293"/>
<feature type="transmembrane region" description="Helical" evidence="6">
    <location>
        <begin position="60"/>
        <end position="83"/>
    </location>
</feature>
<accession>A0A1S3IAT7</accession>
<keyword evidence="5" id="KW-0297">G-protein coupled receptor</keyword>
<dbReference type="InterPro" id="IPR000276">
    <property type="entry name" value="GPCR_Rhodpsn"/>
</dbReference>
<feature type="transmembrane region" description="Helical" evidence="6">
    <location>
        <begin position="179"/>
        <end position="199"/>
    </location>
</feature>
<proteinExistence type="inferred from homology"/>
<dbReference type="GO" id="GO:0016020">
    <property type="term" value="C:membrane"/>
    <property type="evidence" value="ECO:0007669"/>
    <property type="project" value="UniProtKB-SubCell"/>
</dbReference>
<feature type="transmembrane region" description="Helical" evidence="6">
    <location>
        <begin position="281"/>
        <end position="307"/>
    </location>
</feature>
<dbReference type="PROSITE" id="PS50262">
    <property type="entry name" value="G_PROTEIN_RECEP_F1_2"/>
    <property type="match status" value="1"/>
</dbReference>
<dbReference type="PRINTS" id="PR00237">
    <property type="entry name" value="GPCRRHODOPSN"/>
</dbReference>
<reference evidence="9 10" key="1">
    <citation type="submission" date="2025-04" db="UniProtKB">
        <authorList>
            <consortium name="RefSeq"/>
        </authorList>
    </citation>
    <scope>IDENTIFICATION</scope>
    <source>
        <tissue evidence="9 10">Gonads</tissue>
    </source>
</reference>
<keyword evidence="4 6" id="KW-0472">Membrane</keyword>
<keyword evidence="2 5" id="KW-0812">Transmembrane</keyword>
<feature type="transmembrane region" description="Helical" evidence="6">
    <location>
        <begin position="239"/>
        <end position="260"/>
    </location>
</feature>
<dbReference type="OMA" id="FVNINCI"/>
<dbReference type="Gene3D" id="1.20.1070.10">
    <property type="entry name" value="Rhodopsin 7-helix transmembrane proteins"/>
    <property type="match status" value="1"/>
</dbReference>
<dbReference type="SUPFAM" id="SSF81321">
    <property type="entry name" value="Family A G protein-coupled receptor-like"/>
    <property type="match status" value="1"/>
</dbReference>
<feature type="transmembrane region" description="Helical" evidence="6">
    <location>
        <begin position="327"/>
        <end position="343"/>
    </location>
</feature>
<dbReference type="Pfam" id="PF00001">
    <property type="entry name" value="7tm_1"/>
    <property type="match status" value="1"/>
</dbReference>
<feature type="domain" description="G-protein coupled receptors family 1 profile" evidence="7">
    <location>
        <begin position="75"/>
        <end position="340"/>
    </location>
</feature>
<evidence type="ECO:0000256" key="5">
    <source>
        <dbReference type="RuleBase" id="RU000688"/>
    </source>
</evidence>
<dbReference type="RefSeq" id="XP_023931955.1">
    <property type="nucleotide sequence ID" value="XM_024076187.1"/>
</dbReference>
<evidence type="ECO:0000313" key="11">
    <source>
        <dbReference type="RefSeq" id="XP_023931955.1"/>
    </source>
</evidence>